<dbReference type="InterPro" id="IPR036565">
    <property type="entry name" value="Mur-like_cat_sf"/>
</dbReference>
<dbReference type="Proteomes" id="UP000005868">
    <property type="component" value="Chromosome"/>
</dbReference>
<proteinExistence type="predicted"/>
<dbReference type="Gene3D" id="3.40.1190.10">
    <property type="entry name" value="Mur-like, catalytic domain"/>
    <property type="match status" value="1"/>
</dbReference>
<dbReference type="SUPFAM" id="SSF53623">
    <property type="entry name" value="MurD-like peptide ligases, catalytic domain"/>
    <property type="match status" value="1"/>
</dbReference>
<keyword evidence="2" id="KW-1185">Reference proteome</keyword>
<organism evidence="1 2">
    <name type="scientific">Thermovirga lienii (strain ATCC BAA-1197 / DSM 17291 / Cas60314)</name>
    <dbReference type="NCBI Taxonomy" id="580340"/>
    <lineage>
        <taxon>Bacteria</taxon>
        <taxon>Thermotogati</taxon>
        <taxon>Synergistota</taxon>
        <taxon>Synergistia</taxon>
        <taxon>Synergistales</taxon>
        <taxon>Thermovirgaceae</taxon>
        <taxon>Thermovirga</taxon>
    </lineage>
</organism>
<reference evidence="1 2" key="2">
    <citation type="journal article" date="2012" name="Stand. Genomic Sci.">
        <title>Genome sequence of the moderately thermophilic, amino-acid-degrading and sulfur-reducing bacterium Thermovirga lienii type strain (Cas60314(T)).</title>
        <authorList>
            <person name="Goker M."/>
            <person name="Saunders E."/>
            <person name="Lapidus A."/>
            <person name="Nolan M."/>
            <person name="Lucas S."/>
            <person name="Hammon N."/>
            <person name="Deshpande S."/>
            <person name="Cheng J.F."/>
            <person name="Han C."/>
            <person name="Tapia R."/>
            <person name="Goodwin L.A."/>
            <person name="Pitluck S."/>
            <person name="Liolios K."/>
            <person name="Mavromatis K."/>
            <person name="Pagani I."/>
            <person name="Ivanova N."/>
            <person name="Mikhailova N."/>
            <person name="Pati A."/>
            <person name="Chen A."/>
            <person name="Palaniappan K."/>
            <person name="Land M."/>
            <person name="Chang Y.J."/>
            <person name="Jeffries C.D."/>
            <person name="Brambilla E.M."/>
            <person name="Rohde M."/>
            <person name="Spring S."/>
            <person name="Detter J.C."/>
            <person name="Woyke T."/>
            <person name="Bristow J."/>
            <person name="Eisen J.A."/>
            <person name="Markowitz V."/>
            <person name="Hugenholtz P."/>
            <person name="Kyrpides N.C."/>
            <person name="Klenk H.P."/>
        </authorList>
    </citation>
    <scope>NUCLEOTIDE SEQUENCE [LARGE SCALE GENOMIC DNA]</scope>
    <source>
        <strain evidence="2">ATCC BAA-1197 / DSM 17291 / Cas60314</strain>
    </source>
</reference>
<dbReference type="STRING" id="580340.Tlie_1763"/>
<reference evidence="2" key="1">
    <citation type="submission" date="2011-10" db="EMBL/GenBank/DDBJ databases">
        <title>The complete genome of chromosome of Thermovirga lienii DSM 17291.</title>
        <authorList>
            <consortium name="US DOE Joint Genome Institute (JGI-PGF)"/>
            <person name="Lucas S."/>
            <person name="Copeland A."/>
            <person name="Lapidus A."/>
            <person name="Glavina del Rio T."/>
            <person name="Dalin E."/>
            <person name="Tice H."/>
            <person name="Bruce D."/>
            <person name="Goodwin L."/>
            <person name="Pitluck S."/>
            <person name="Peters L."/>
            <person name="Mikhailova N."/>
            <person name="Saunders E."/>
            <person name="Kyrpides N."/>
            <person name="Mavromatis K."/>
            <person name="Ivanova N."/>
            <person name="Last F.I."/>
            <person name="Brettin T."/>
            <person name="Detter J.C."/>
            <person name="Han C."/>
            <person name="Larimer F."/>
            <person name="Land M."/>
            <person name="Hauser L."/>
            <person name="Markowitz V."/>
            <person name="Cheng J.-F."/>
            <person name="Hugenholtz P."/>
            <person name="Woyke T."/>
            <person name="Wu D."/>
            <person name="Spring S."/>
            <person name="Schroeder M."/>
            <person name="Brambilla E.-M."/>
            <person name="Klenk H.-P."/>
            <person name="Eisen J.A."/>
        </authorList>
    </citation>
    <scope>NUCLEOTIDE SEQUENCE [LARGE SCALE GENOMIC DNA]</scope>
    <source>
        <strain evidence="2">ATCC BAA-1197 / DSM 17291 / Cas60314</strain>
    </source>
</reference>
<dbReference type="GO" id="GO:0005524">
    <property type="term" value="F:ATP binding"/>
    <property type="evidence" value="ECO:0007669"/>
    <property type="project" value="InterPro"/>
</dbReference>
<name>G7V8M4_THELD</name>
<protein>
    <submittedName>
        <fullName evidence="1">Uncharacterized protein</fullName>
    </submittedName>
</protein>
<gene>
    <name evidence="1" type="ordered locus">Tlie_1763</name>
</gene>
<evidence type="ECO:0000313" key="2">
    <source>
        <dbReference type="Proteomes" id="UP000005868"/>
    </source>
</evidence>
<dbReference type="HOGENOM" id="CLU_826193_0_0_0"/>
<dbReference type="eggNOG" id="COG0769">
    <property type="taxonomic scope" value="Bacteria"/>
</dbReference>
<dbReference type="KEGG" id="tli:Tlie_1763"/>
<evidence type="ECO:0000313" key="1">
    <source>
        <dbReference type="EMBL" id="AER67485.1"/>
    </source>
</evidence>
<dbReference type="EMBL" id="CP003096">
    <property type="protein sequence ID" value="AER67485.1"/>
    <property type="molecule type" value="Genomic_DNA"/>
</dbReference>
<dbReference type="OrthoDB" id="2884at2"/>
<accession>G7V8M4</accession>
<dbReference type="AlphaFoldDB" id="G7V8M4"/>
<sequence>MTPPIRILVTGTRGKSGIARGIKEVLCACGIRAWAKVTGTEPLSLTPHGNYRIIRHSGAHVEEMRWWLQTLPKDAEAVILENNAVSCDLQHLAYRWLKPTLTIWTNAYHDHEELWGIEKSEAVKALAKGIPPRGRVLCGPDVYDDPLATKTLQNKGCEVIPVVISSSAPLEINKSFIKAACHLLGVTGTELEEALEKLKPAPYDFAVHQVGASPKMLAFAFSANDLESTNNLWQSLKWESKDTTLWFNHRKDRRMRLSIMKDFIVNHPWKQVILTGPYPLGAGFGFKYLGFEPAEKVISKLGKRTFGIGNIAGLPMEIANTLLKNKKEQWQDEPLC</sequence>